<proteinExistence type="predicted"/>
<evidence type="ECO:0000313" key="1">
    <source>
        <dbReference type="EMBL" id="WZB87382.1"/>
    </source>
</evidence>
<name>A0ABZ2UQX2_9CYAN</name>
<protein>
    <recommendedName>
        <fullName evidence="3">XRE family transcriptional regulator</fullName>
    </recommendedName>
</protein>
<evidence type="ECO:0008006" key="3">
    <source>
        <dbReference type="Google" id="ProtNLM"/>
    </source>
</evidence>
<keyword evidence="2" id="KW-1185">Reference proteome</keyword>
<dbReference type="EMBL" id="CP150886">
    <property type="protein sequence ID" value="WZB87382.1"/>
    <property type="molecule type" value="Genomic_DNA"/>
</dbReference>
<gene>
    <name evidence="1" type="ORF">WJM97_18685</name>
</gene>
<reference evidence="1 2" key="1">
    <citation type="submission" date="2024-04" db="EMBL/GenBank/DDBJ databases">
        <title>Okeanomitos corallinicola gen. &amp; sp. nov. (Nostocales, Cyanobacteria), a new toxic marine heterocyst-forming cyanobacterium from a coral reef.</title>
        <authorList>
            <person name="Li H."/>
            <person name="Li R."/>
            <person name="Kang J."/>
            <person name="Hii K.S."/>
            <person name="Mohamed H.F."/>
            <person name="Xu X."/>
            <person name="Luo Z."/>
        </authorList>
    </citation>
    <scope>NUCLEOTIDE SEQUENCE [LARGE SCALE GENOMIC DNA]</scope>
    <source>
        <strain evidence="1 2">TIOX110</strain>
    </source>
</reference>
<dbReference type="Proteomes" id="UP001483337">
    <property type="component" value="Chromosome"/>
</dbReference>
<evidence type="ECO:0000313" key="2">
    <source>
        <dbReference type="Proteomes" id="UP001483337"/>
    </source>
</evidence>
<sequence>MKNDLEKYIAKCKHNDLAQQLKLDESMIFNIENNPENIGILTL</sequence>
<organism evidence="1 2">
    <name type="scientific">Okeanomitos corallinicola TIOX110</name>
    <dbReference type="NCBI Taxonomy" id="3133117"/>
    <lineage>
        <taxon>Bacteria</taxon>
        <taxon>Bacillati</taxon>
        <taxon>Cyanobacteriota</taxon>
        <taxon>Cyanophyceae</taxon>
        <taxon>Nostocales</taxon>
        <taxon>Aphanizomenonaceae</taxon>
        <taxon>Okeanomitos</taxon>
    </lineage>
</organism>
<accession>A0ABZ2UQX2</accession>
<dbReference type="RefSeq" id="WP_353930295.1">
    <property type="nucleotide sequence ID" value="NZ_CP150886.1"/>
</dbReference>